<proteinExistence type="predicted"/>
<keyword evidence="1" id="KW-0812">Transmembrane</keyword>
<sequence length="132" mass="14337">MTCDEAQEAVLDAIDEGRVPEGALALHLEGCRRCAELFESHRMLDRRLAEAFPLPTLSPSFRPALRRRIQREQAPTWWPALPEAVHLIACSLATVVVGLILPVPPATTMTLGVLGTGLSYVLLVVVEEAVTG</sequence>
<feature type="transmembrane region" description="Helical" evidence="1">
    <location>
        <begin position="106"/>
        <end position="126"/>
    </location>
</feature>
<dbReference type="AlphaFoldDB" id="A0A143PHM8"/>
<dbReference type="EMBL" id="CP015136">
    <property type="protein sequence ID" value="AMY07780.1"/>
    <property type="molecule type" value="Genomic_DNA"/>
</dbReference>
<evidence type="ECO:0000313" key="3">
    <source>
        <dbReference type="Proteomes" id="UP000076079"/>
    </source>
</evidence>
<evidence type="ECO:0000313" key="2">
    <source>
        <dbReference type="EMBL" id="AMY07780.1"/>
    </source>
</evidence>
<reference evidence="3" key="2">
    <citation type="submission" date="2016-04" db="EMBL/GenBank/DDBJ databases">
        <title>First Complete Genome Sequence of a Subdivision 6 Acidobacterium.</title>
        <authorList>
            <person name="Huang S."/>
            <person name="Vieira S."/>
            <person name="Bunk B."/>
            <person name="Riedel T."/>
            <person name="Sproeer C."/>
            <person name="Overmann J."/>
        </authorList>
    </citation>
    <scope>NUCLEOTIDE SEQUENCE [LARGE SCALE GENOMIC DNA]</scope>
    <source>
        <strain evidence="3">DSM 100886 HEG_-6_39</strain>
    </source>
</reference>
<evidence type="ECO:0008006" key="4">
    <source>
        <dbReference type="Google" id="ProtNLM"/>
    </source>
</evidence>
<reference evidence="2 3" key="1">
    <citation type="journal article" date="2016" name="Genome Announc.">
        <title>First Complete Genome Sequence of a Subdivision 6 Acidobacterium Strain.</title>
        <authorList>
            <person name="Huang S."/>
            <person name="Vieira S."/>
            <person name="Bunk B."/>
            <person name="Riedel T."/>
            <person name="Sproer C."/>
            <person name="Overmann J."/>
        </authorList>
    </citation>
    <scope>NUCLEOTIDE SEQUENCE [LARGE SCALE GENOMIC DNA]</scope>
    <source>
        <strain evidence="3">DSM 100886 HEG_-6_39</strain>
    </source>
</reference>
<accession>A0A143PHM8</accession>
<dbReference type="STRING" id="1855912.LuPra_00961"/>
<organism evidence="2 3">
    <name type="scientific">Luteitalea pratensis</name>
    <dbReference type="NCBI Taxonomy" id="1855912"/>
    <lineage>
        <taxon>Bacteria</taxon>
        <taxon>Pseudomonadati</taxon>
        <taxon>Acidobacteriota</taxon>
        <taxon>Vicinamibacteria</taxon>
        <taxon>Vicinamibacterales</taxon>
        <taxon>Vicinamibacteraceae</taxon>
        <taxon>Luteitalea</taxon>
    </lineage>
</organism>
<feature type="transmembrane region" description="Helical" evidence="1">
    <location>
        <begin position="76"/>
        <end position="100"/>
    </location>
</feature>
<keyword evidence="1" id="KW-0472">Membrane</keyword>
<dbReference type="RefSeq" id="WP_110169689.1">
    <property type="nucleotide sequence ID" value="NZ_CP015136.1"/>
</dbReference>
<dbReference type="Proteomes" id="UP000076079">
    <property type="component" value="Chromosome"/>
</dbReference>
<protein>
    <recommendedName>
        <fullName evidence="4">Zinc-finger domain-containing protein</fullName>
    </recommendedName>
</protein>
<gene>
    <name evidence="2" type="ORF">LuPra_00961</name>
</gene>
<dbReference type="KEGG" id="abac:LuPra_00961"/>
<evidence type="ECO:0000256" key="1">
    <source>
        <dbReference type="SAM" id="Phobius"/>
    </source>
</evidence>
<keyword evidence="1" id="KW-1133">Transmembrane helix</keyword>
<keyword evidence="3" id="KW-1185">Reference proteome</keyword>
<name>A0A143PHM8_LUTPR</name>